<comment type="caution">
    <text evidence="1">The sequence shown here is derived from an EMBL/GenBank/DDBJ whole genome shotgun (WGS) entry which is preliminary data.</text>
</comment>
<reference evidence="1" key="1">
    <citation type="journal article" date="2021" name="ISME J.">
        <title>Genomic evolution of the class Acidithiobacillia: deep-branching Proteobacteria living in extreme acidic conditions.</title>
        <authorList>
            <person name="Moya-Beltran A."/>
            <person name="Beard S."/>
            <person name="Rojas-Villalobos C."/>
            <person name="Issotta F."/>
            <person name="Gallardo Y."/>
            <person name="Ulloa R."/>
            <person name="Giaveno A."/>
            <person name="Degli Esposti M."/>
            <person name="Johnson D.B."/>
            <person name="Quatrini R."/>
        </authorList>
    </citation>
    <scope>NUCLEOTIDE SEQUENCE</scope>
    <source>
        <strain evidence="1">VAN18-1</strain>
    </source>
</reference>
<evidence type="ECO:0000313" key="1">
    <source>
        <dbReference type="EMBL" id="MBU2788736.1"/>
    </source>
</evidence>
<protein>
    <submittedName>
        <fullName evidence="1">Uncharacterized protein</fullName>
    </submittedName>
</protein>
<name>A0AAE3CKE9_9PROT</name>
<accession>A0AAE3CKE9</accession>
<dbReference type="AlphaFoldDB" id="A0AAE3CKE9"/>
<dbReference type="EMBL" id="JAAXYO010000156">
    <property type="protein sequence ID" value="MBU2788736.1"/>
    <property type="molecule type" value="Genomic_DNA"/>
</dbReference>
<proteinExistence type="predicted"/>
<organism evidence="1 2">
    <name type="scientific">Igneacidithiobacillus copahuensis</name>
    <dbReference type="NCBI Taxonomy" id="2724909"/>
    <lineage>
        <taxon>Bacteria</taxon>
        <taxon>Pseudomonadati</taxon>
        <taxon>Pseudomonadota</taxon>
        <taxon>Acidithiobacillia</taxon>
        <taxon>Acidithiobacillales</taxon>
        <taxon>Acidithiobacillaceae</taxon>
        <taxon>Igneacidithiobacillus</taxon>
    </lineage>
</organism>
<sequence length="105" mass="11678">MMIRTAAIQKSTIYVDDHDGENLELWMDADTPNLESSSAMDRLSLAALALVDDGIEPTFETLNAWMVDQGLRSVDYPVYADWAGASRCSTKAQNRRRGARGGRLR</sequence>
<gene>
    <name evidence="1" type="ORF">HFQ13_11090</name>
</gene>
<evidence type="ECO:0000313" key="2">
    <source>
        <dbReference type="Proteomes" id="UP001197378"/>
    </source>
</evidence>
<dbReference type="Proteomes" id="UP001197378">
    <property type="component" value="Unassembled WGS sequence"/>
</dbReference>
<keyword evidence="2" id="KW-1185">Reference proteome</keyword>
<dbReference type="RefSeq" id="WP_215885747.1">
    <property type="nucleotide sequence ID" value="NZ_JAAXYO010000156.1"/>
</dbReference>